<dbReference type="AlphaFoldDB" id="A0A2T1DBD4"/>
<sequence length="62" mass="6749">MKQVEPLQTPLNQVLFLQNFALVRGVSIGETCLLEKSQSAVVPLLQCLGSIDSADCVLLLTY</sequence>
<gene>
    <name evidence="1" type="ORF">C7B65_17830</name>
</gene>
<comment type="caution">
    <text evidence="1">The sequence shown here is derived from an EMBL/GenBank/DDBJ whole genome shotgun (WGS) entry which is preliminary data.</text>
</comment>
<organism evidence="1 2">
    <name type="scientific">Phormidesmis priestleyi ULC007</name>
    <dbReference type="NCBI Taxonomy" id="1920490"/>
    <lineage>
        <taxon>Bacteria</taxon>
        <taxon>Bacillati</taxon>
        <taxon>Cyanobacteriota</taxon>
        <taxon>Cyanophyceae</taxon>
        <taxon>Leptolyngbyales</taxon>
        <taxon>Leptolyngbyaceae</taxon>
        <taxon>Phormidesmis</taxon>
    </lineage>
</organism>
<accession>A0A2T1DBD4</accession>
<proteinExistence type="predicted"/>
<dbReference type="Proteomes" id="UP000238634">
    <property type="component" value="Unassembled WGS sequence"/>
</dbReference>
<name>A0A2T1DBD4_9CYAN</name>
<evidence type="ECO:0000313" key="2">
    <source>
        <dbReference type="Proteomes" id="UP000238634"/>
    </source>
</evidence>
<reference evidence="1 2" key="1">
    <citation type="submission" date="2018-02" db="EMBL/GenBank/DDBJ databases">
        <authorList>
            <person name="Cohen D.B."/>
            <person name="Kent A.D."/>
        </authorList>
    </citation>
    <scope>NUCLEOTIDE SEQUENCE [LARGE SCALE GENOMIC DNA]</scope>
    <source>
        <strain evidence="1 2">ULC007</strain>
    </source>
</reference>
<dbReference type="EMBL" id="PVWG01000024">
    <property type="protein sequence ID" value="PSB17763.1"/>
    <property type="molecule type" value="Genomic_DNA"/>
</dbReference>
<protein>
    <submittedName>
        <fullName evidence="1">Uncharacterized protein</fullName>
    </submittedName>
</protein>
<reference evidence="1 2" key="2">
    <citation type="submission" date="2018-03" db="EMBL/GenBank/DDBJ databases">
        <title>The ancient ancestry and fast evolution of plastids.</title>
        <authorList>
            <person name="Moore K.R."/>
            <person name="Magnabosco C."/>
            <person name="Momper L."/>
            <person name="Gold D.A."/>
            <person name="Bosak T."/>
            <person name="Fournier G.P."/>
        </authorList>
    </citation>
    <scope>NUCLEOTIDE SEQUENCE [LARGE SCALE GENOMIC DNA]</scope>
    <source>
        <strain evidence="1 2">ULC007</strain>
    </source>
</reference>
<evidence type="ECO:0000313" key="1">
    <source>
        <dbReference type="EMBL" id="PSB17763.1"/>
    </source>
</evidence>
<keyword evidence="2" id="KW-1185">Reference proteome</keyword>